<proteinExistence type="predicted"/>
<organism evidence="1 2">
    <name type="scientific">Colletotrichum gloeosporioides (strain Cg-14)</name>
    <name type="common">Anthracnose fungus</name>
    <name type="synonym">Glomerella cingulata</name>
    <dbReference type="NCBI Taxonomy" id="1237896"/>
    <lineage>
        <taxon>Eukaryota</taxon>
        <taxon>Fungi</taxon>
        <taxon>Dikarya</taxon>
        <taxon>Ascomycota</taxon>
        <taxon>Pezizomycotina</taxon>
        <taxon>Sordariomycetes</taxon>
        <taxon>Hypocreomycetidae</taxon>
        <taxon>Glomerellales</taxon>
        <taxon>Glomerellaceae</taxon>
        <taxon>Colletotrichum</taxon>
        <taxon>Colletotrichum gloeosporioides species complex</taxon>
    </lineage>
</organism>
<dbReference type="OrthoDB" id="4851863at2759"/>
<accession>T0LEU9</accession>
<dbReference type="AlphaFoldDB" id="T0LEU9"/>
<dbReference type="HOGENOM" id="CLU_2015079_0_0_1"/>
<protein>
    <submittedName>
        <fullName evidence="1">Uncharacterized protein</fullName>
    </submittedName>
</protein>
<dbReference type="EMBL" id="AMYD01002144">
    <property type="protein sequence ID" value="EQB50081.1"/>
    <property type="molecule type" value="Genomic_DNA"/>
</dbReference>
<comment type="caution">
    <text evidence="1">The sequence shown here is derived from an EMBL/GenBank/DDBJ whole genome shotgun (WGS) entry which is preliminary data.</text>
</comment>
<sequence length="123" mass="13857">MGADNRPLDKMVLLEQDHHQAHLHHFFDGSSGSITASTRLSEGVSSAGLEANHSKYALVHSEIKAIANNDSGNIKRGEVIGPVQREFEMDPANKFWKWNTETQNWFHKDECTGFVLWAPKQLD</sequence>
<evidence type="ECO:0000313" key="2">
    <source>
        <dbReference type="Proteomes" id="UP000015530"/>
    </source>
</evidence>
<reference evidence="2" key="1">
    <citation type="journal article" date="2013" name="Mol. Plant Microbe Interact.">
        <title>Global aspects of pacC regulation of pathogenicity genes in Colletotrichum gloeosporioides as revealed by transcriptome analysis.</title>
        <authorList>
            <person name="Alkan N."/>
            <person name="Meng X."/>
            <person name="Friedlander G."/>
            <person name="Reuveni E."/>
            <person name="Sukno S."/>
            <person name="Sherman A."/>
            <person name="Thon M."/>
            <person name="Fluhr R."/>
            <person name="Prusky D."/>
        </authorList>
    </citation>
    <scope>NUCLEOTIDE SEQUENCE [LARGE SCALE GENOMIC DNA]</scope>
    <source>
        <strain evidence="2">Cg-14</strain>
    </source>
</reference>
<name>T0LEU9_COLGC</name>
<dbReference type="Proteomes" id="UP000015530">
    <property type="component" value="Unassembled WGS sequence"/>
</dbReference>
<gene>
    <name evidence="1" type="ORF">CGLO_10507</name>
</gene>
<evidence type="ECO:0000313" key="1">
    <source>
        <dbReference type="EMBL" id="EQB50081.1"/>
    </source>
</evidence>